<proteinExistence type="predicted"/>
<name>A0AAD7MLI2_9AGAR</name>
<comment type="caution">
    <text evidence="1">The sequence shown here is derived from an EMBL/GenBank/DDBJ whole genome shotgun (WGS) entry which is preliminary data.</text>
</comment>
<dbReference type="Proteomes" id="UP001215598">
    <property type="component" value="Unassembled WGS sequence"/>
</dbReference>
<keyword evidence="2" id="KW-1185">Reference proteome</keyword>
<protein>
    <submittedName>
        <fullName evidence="1">Uncharacterized protein</fullName>
    </submittedName>
</protein>
<dbReference type="AlphaFoldDB" id="A0AAD7MLI2"/>
<evidence type="ECO:0000313" key="1">
    <source>
        <dbReference type="EMBL" id="KAJ7722194.1"/>
    </source>
</evidence>
<evidence type="ECO:0000313" key="2">
    <source>
        <dbReference type="Proteomes" id="UP001215598"/>
    </source>
</evidence>
<organism evidence="1 2">
    <name type="scientific">Mycena metata</name>
    <dbReference type="NCBI Taxonomy" id="1033252"/>
    <lineage>
        <taxon>Eukaryota</taxon>
        <taxon>Fungi</taxon>
        <taxon>Dikarya</taxon>
        <taxon>Basidiomycota</taxon>
        <taxon>Agaricomycotina</taxon>
        <taxon>Agaricomycetes</taxon>
        <taxon>Agaricomycetidae</taxon>
        <taxon>Agaricales</taxon>
        <taxon>Marasmiineae</taxon>
        <taxon>Mycenaceae</taxon>
        <taxon>Mycena</taxon>
    </lineage>
</organism>
<gene>
    <name evidence="1" type="ORF">B0H16DRAFT_1473481</name>
</gene>
<dbReference type="EMBL" id="JARKIB010000222">
    <property type="protein sequence ID" value="KAJ7722194.1"/>
    <property type="molecule type" value="Genomic_DNA"/>
</dbReference>
<sequence>MSVFRVPTMHSTSSFRFEPVLNLNRTLYEPNPGSGSVRFGGSDFLAKTRTGPDIGNTQTVGRVVWGLEAVFWARTGGGVLDRSPSDVLGGCAGAAARVARPLPREPLAAAAARVRFAGGGELGAAVVLLSSSAVKSMEFPLLSLTDAPLLVGGIFIAGGRIITYTEWLPNGTLSPVCVWASTASDLKGCRPLSDLDRRTAGSLSAGRLHGRRRSGRRLSNLDRCEAVAGCILMQGGGGHATGRCCCSSRRCCWEIACFSVLNFQTVVHDLTAADRKVEVVGGRGGNKRRLWAQGSLRTWWGRGEVVGIKVIQTNSRSRALHKGDLRGHEPVERDTNQPMCELTWPPIPSSAQMGRHSSGPAILLTPLVLLLVITSLNSRGMGAICQPVLVKRPQLLLTRGAKIQAHNFCVP</sequence>
<accession>A0AAD7MLI2</accession>
<reference evidence="1" key="1">
    <citation type="submission" date="2023-03" db="EMBL/GenBank/DDBJ databases">
        <title>Massive genome expansion in bonnet fungi (Mycena s.s.) driven by repeated elements and novel gene families across ecological guilds.</title>
        <authorList>
            <consortium name="Lawrence Berkeley National Laboratory"/>
            <person name="Harder C.B."/>
            <person name="Miyauchi S."/>
            <person name="Viragh M."/>
            <person name="Kuo A."/>
            <person name="Thoen E."/>
            <person name="Andreopoulos B."/>
            <person name="Lu D."/>
            <person name="Skrede I."/>
            <person name="Drula E."/>
            <person name="Henrissat B."/>
            <person name="Morin E."/>
            <person name="Kohler A."/>
            <person name="Barry K."/>
            <person name="LaButti K."/>
            <person name="Morin E."/>
            <person name="Salamov A."/>
            <person name="Lipzen A."/>
            <person name="Mereny Z."/>
            <person name="Hegedus B."/>
            <person name="Baldrian P."/>
            <person name="Stursova M."/>
            <person name="Weitz H."/>
            <person name="Taylor A."/>
            <person name="Grigoriev I.V."/>
            <person name="Nagy L.G."/>
            <person name="Martin F."/>
            <person name="Kauserud H."/>
        </authorList>
    </citation>
    <scope>NUCLEOTIDE SEQUENCE</scope>
    <source>
        <strain evidence="1">CBHHK182m</strain>
    </source>
</reference>